<dbReference type="SUPFAM" id="SSF55073">
    <property type="entry name" value="Nucleotide cyclase"/>
    <property type="match status" value="1"/>
</dbReference>
<dbReference type="PROSITE" id="PS50887">
    <property type="entry name" value="GGDEF"/>
    <property type="match status" value="1"/>
</dbReference>
<reference evidence="3" key="1">
    <citation type="submission" date="2022-11" db="EMBL/GenBank/DDBJ databases">
        <title>Lysinibacillus irui.</title>
        <authorList>
            <person name="Akintayo S.O."/>
        </authorList>
    </citation>
    <scope>NUCLEOTIDE SEQUENCE</scope>
    <source>
        <strain evidence="3">IRB4-01</strain>
        <plasmid evidence="3">unnamed</plasmid>
    </source>
</reference>
<geneLocation type="plasmid" evidence="3 4">
    <name>unnamed</name>
</geneLocation>
<proteinExistence type="predicted"/>
<accession>A0AAJ5RQZ1</accession>
<dbReference type="Pfam" id="PF00990">
    <property type="entry name" value="GGDEF"/>
    <property type="match status" value="1"/>
</dbReference>
<dbReference type="InterPro" id="IPR043128">
    <property type="entry name" value="Rev_trsase/Diguanyl_cyclase"/>
</dbReference>
<keyword evidence="1" id="KW-1133">Transmembrane helix</keyword>
<dbReference type="InterPro" id="IPR000160">
    <property type="entry name" value="GGDEF_dom"/>
</dbReference>
<dbReference type="Gene3D" id="3.30.70.270">
    <property type="match status" value="1"/>
</dbReference>
<dbReference type="KEGG" id="liu:OU989_22750"/>
<dbReference type="Proteomes" id="UP001219585">
    <property type="component" value="Plasmid unnamed"/>
</dbReference>
<name>A0AAJ5RQZ1_9BACI</name>
<dbReference type="SMART" id="SM00267">
    <property type="entry name" value="GGDEF"/>
    <property type="match status" value="1"/>
</dbReference>
<sequence length="205" mass="23782">MASGIVLFFNVLRYFYYHQHLALPFNWTFFVLTAFFLGVAWWAGKQFDKVRYISERDPLTGTYNRRTVEHYFQKAAKVCDLKKQSLGVIMLDLNNFKEINDEHGHHKGDELLIQIASTLNNYVTKNDLVARWGGDEFIILVPDMKKDIANEYVNKLQRAITLQNADSFSNVGASVGYAIYPQQEKNFHKLVQEADANMYKGKKEK</sequence>
<dbReference type="InterPro" id="IPR050469">
    <property type="entry name" value="Diguanylate_Cyclase"/>
</dbReference>
<gene>
    <name evidence="3" type="ORF">OU989_22750</name>
</gene>
<dbReference type="FunFam" id="3.30.70.270:FF:000001">
    <property type="entry name" value="Diguanylate cyclase domain protein"/>
    <property type="match status" value="1"/>
</dbReference>
<dbReference type="PANTHER" id="PTHR45138:SF9">
    <property type="entry name" value="DIGUANYLATE CYCLASE DGCM-RELATED"/>
    <property type="match status" value="1"/>
</dbReference>
<dbReference type="NCBIfam" id="TIGR00254">
    <property type="entry name" value="GGDEF"/>
    <property type="match status" value="1"/>
</dbReference>
<keyword evidence="1" id="KW-0812">Transmembrane</keyword>
<keyword evidence="1" id="KW-0472">Membrane</keyword>
<protein>
    <submittedName>
        <fullName evidence="3">GGDEF domain-containing protein</fullName>
    </submittedName>
</protein>
<dbReference type="RefSeq" id="WP_274797558.1">
    <property type="nucleotide sequence ID" value="NZ_CP113528.1"/>
</dbReference>
<evidence type="ECO:0000313" key="3">
    <source>
        <dbReference type="EMBL" id="WDV09345.1"/>
    </source>
</evidence>
<dbReference type="AlphaFoldDB" id="A0AAJ5RQZ1"/>
<dbReference type="EMBL" id="CP113528">
    <property type="protein sequence ID" value="WDV09345.1"/>
    <property type="molecule type" value="Genomic_DNA"/>
</dbReference>
<evidence type="ECO:0000313" key="4">
    <source>
        <dbReference type="Proteomes" id="UP001219585"/>
    </source>
</evidence>
<dbReference type="PANTHER" id="PTHR45138">
    <property type="entry name" value="REGULATORY COMPONENTS OF SENSORY TRANSDUCTION SYSTEM"/>
    <property type="match status" value="1"/>
</dbReference>
<evidence type="ECO:0000259" key="2">
    <source>
        <dbReference type="PROSITE" id="PS50887"/>
    </source>
</evidence>
<dbReference type="GO" id="GO:0052621">
    <property type="term" value="F:diguanylate cyclase activity"/>
    <property type="evidence" value="ECO:0007669"/>
    <property type="project" value="TreeGrafter"/>
</dbReference>
<dbReference type="InterPro" id="IPR029787">
    <property type="entry name" value="Nucleotide_cyclase"/>
</dbReference>
<feature type="transmembrane region" description="Helical" evidence="1">
    <location>
        <begin position="25"/>
        <end position="44"/>
    </location>
</feature>
<keyword evidence="3" id="KW-0614">Plasmid</keyword>
<feature type="domain" description="GGDEF" evidence="2">
    <location>
        <begin position="84"/>
        <end position="205"/>
    </location>
</feature>
<dbReference type="CDD" id="cd01949">
    <property type="entry name" value="GGDEF"/>
    <property type="match status" value="1"/>
</dbReference>
<evidence type="ECO:0000256" key="1">
    <source>
        <dbReference type="SAM" id="Phobius"/>
    </source>
</evidence>
<organism evidence="3 4">
    <name type="scientific">Lysinibacillus irui</name>
    <dbReference type="NCBI Taxonomy" id="2998077"/>
    <lineage>
        <taxon>Bacteria</taxon>
        <taxon>Bacillati</taxon>
        <taxon>Bacillota</taxon>
        <taxon>Bacilli</taxon>
        <taxon>Bacillales</taxon>
        <taxon>Bacillaceae</taxon>
        <taxon>Lysinibacillus</taxon>
    </lineage>
</organism>